<protein>
    <recommendedName>
        <fullName evidence="1">peptide chain release factor N(5)-glutamine methyltransferase</fullName>
        <ecNumber evidence="1">2.1.1.297</ecNumber>
    </recommendedName>
</protein>
<comment type="catalytic activity">
    <reaction evidence="5">
        <text>L-glutaminyl-[peptide chain release factor] + S-adenosyl-L-methionine = N(5)-methyl-L-glutaminyl-[peptide chain release factor] + S-adenosyl-L-homocysteine + H(+)</text>
        <dbReference type="Rhea" id="RHEA:42896"/>
        <dbReference type="Rhea" id="RHEA-COMP:10271"/>
        <dbReference type="Rhea" id="RHEA-COMP:10272"/>
        <dbReference type="ChEBI" id="CHEBI:15378"/>
        <dbReference type="ChEBI" id="CHEBI:30011"/>
        <dbReference type="ChEBI" id="CHEBI:57856"/>
        <dbReference type="ChEBI" id="CHEBI:59789"/>
        <dbReference type="ChEBI" id="CHEBI:61891"/>
        <dbReference type="EC" id="2.1.1.297"/>
    </reaction>
</comment>
<evidence type="ECO:0000256" key="6">
    <source>
        <dbReference type="SAM" id="MobiDB-lite"/>
    </source>
</evidence>
<evidence type="ECO:0000256" key="3">
    <source>
        <dbReference type="ARBA" id="ARBA00022679"/>
    </source>
</evidence>
<dbReference type="InterPro" id="IPR007848">
    <property type="entry name" value="Small_mtfrase_dom"/>
</dbReference>
<evidence type="ECO:0000256" key="1">
    <source>
        <dbReference type="ARBA" id="ARBA00012771"/>
    </source>
</evidence>
<dbReference type="Pfam" id="PF17827">
    <property type="entry name" value="PrmC_N"/>
    <property type="match status" value="1"/>
</dbReference>
<dbReference type="Proteomes" id="UP000273119">
    <property type="component" value="Unassembled WGS sequence"/>
</dbReference>
<dbReference type="NCBIfam" id="TIGR00536">
    <property type="entry name" value="hemK_fam"/>
    <property type="match status" value="1"/>
</dbReference>
<keyword evidence="10" id="KW-1185">Reference proteome</keyword>
<dbReference type="PROSITE" id="PS00092">
    <property type="entry name" value="N6_MTASE"/>
    <property type="match status" value="1"/>
</dbReference>
<keyword evidence="2 9" id="KW-0489">Methyltransferase</keyword>
<dbReference type="InterPro" id="IPR040758">
    <property type="entry name" value="PrmC_N"/>
</dbReference>
<dbReference type="Pfam" id="PF05175">
    <property type="entry name" value="MTS"/>
    <property type="match status" value="1"/>
</dbReference>
<dbReference type="InterPro" id="IPR004556">
    <property type="entry name" value="HemK-like"/>
</dbReference>
<dbReference type="EMBL" id="QQXL01000001">
    <property type="protein sequence ID" value="RKW71992.1"/>
    <property type="molecule type" value="Genomic_DNA"/>
</dbReference>
<dbReference type="PANTHER" id="PTHR18895:SF74">
    <property type="entry name" value="MTRF1L RELEASE FACTOR GLUTAMINE METHYLTRANSFERASE"/>
    <property type="match status" value="1"/>
</dbReference>
<evidence type="ECO:0000313" key="10">
    <source>
        <dbReference type="Proteomes" id="UP000273119"/>
    </source>
</evidence>
<evidence type="ECO:0000256" key="5">
    <source>
        <dbReference type="ARBA" id="ARBA00048391"/>
    </source>
</evidence>
<accession>A0A496PN80</accession>
<keyword evidence="3 9" id="KW-0808">Transferase</keyword>
<dbReference type="PANTHER" id="PTHR18895">
    <property type="entry name" value="HEMK METHYLTRANSFERASE"/>
    <property type="match status" value="1"/>
</dbReference>
<organism evidence="9 10">
    <name type="scientific">Galactobacter caseinivorans</name>
    <dbReference type="NCBI Taxonomy" id="2676123"/>
    <lineage>
        <taxon>Bacteria</taxon>
        <taxon>Bacillati</taxon>
        <taxon>Actinomycetota</taxon>
        <taxon>Actinomycetes</taxon>
        <taxon>Micrococcales</taxon>
        <taxon>Micrococcaceae</taxon>
        <taxon>Galactobacter</taxon>
    </lineage>
</organism>
<dbReference type="InterPro" id="IPR050320">
    <property type="entry name" value="N5-glutamine_MTase"/>
</dbReference>
<reference evidence="9 10" key="1">
    <citation type="submission" date="2018-07" db="EMBL/GenBank/DDBJ databases">
        <title>Arthrobacter sp. nov., isolated from raw cow's milk with high bacterial count.</title>
        <authorList>
            <person name="Hahne J."/>
            <person name="Isele D."/>
            <person name="Lipski A."/>
        </authorList>
    </citation>
    <scope>NUCLEOTIDE SEQUENCE [LARGE SCALE GENOMIC DNA]</scope>
    <source>
        <strain evidence="9 10">JZ R-183</strain>
    </source>
</reference>
<dbReference type="SUPFAM" id="SSF53335">
    <property type="entry name" value="S-adenosyl-L-methionine-dependent methyltransferases"/>
    <property type="match status" value="1"/>
</dbReference>
<feature type="domain" description="Release factor glutamine methyltransferase N-terminal" evidence="8">
    <location>
        <begin position="26"/>
        <end position="93"/>
    </location>
</feature>
<dbReference type="GO" id="GO:0032259">
    <property type="term" value="P:methylation"/>
    <property type="evidence" value="ECO:0007669"/>
    <property type="project" value="UniProtKB-KW"/>
</dbReference>
<name>A0A496PN80_9MICC</name>
<dbReference type="NCBIfam" id="TIGR03534">
    <property type="entry name" value="RF_mod_PrmC"/>
    <property type="match status" value="1"/>
</dbReference>
<feature type="compositionally biased region" description="Low complexity" evidence="6">
    <location>
        <begin position="306"/>
        <end position="318"/>
    </location>
</feature>
<dbReference type="EC" id="2.1.1.297" evidence="1"/>
<dbReference type="AlphaFoldDB" id="A0A496PN80"/>
<dbReference type="CDD" id="cd02440">
    <property type="entry name" value="AdoMet_MTases"/>
    <property type="match status" value="1"/>
</dbReference>
<evidence type="ECO:0000259" key="7">
    <source>
        <dbReference type="Pfam" id="PF05175"/>
    </source>
</evidence>
<dbReference type="Gene3D" id="1.10.8.10">
    <property type="entry name" value="DNA helicase RuvA subunit, C-terminal domain"/>
    <property type="match status" value="1"/>
</dbReference>
<evidence type="ECO:0000256" key="2">
    <source>
        <dbReference type="ARBA" id="ARBA00022603"/>
    </source>
</evidence>
<dbReference type="InterPro" id="IPR002052">
    <property type="entry name" value="DNA_methylase_N6_adenine_CS"/>
</dbReference>
<dbReference type="InterPro" id="IPR029063">
    <property type="entry name" value="SAM-dependent_MTases_sf"/>
</dbReference>
<gene>
    <name evidence="9" type="primary">prmC</name>
    <name evidence="9" type="ORF">DWQ67_03200</name>
</gene>
<keyword evidence="4" id="KW-0949">S-adenosyl-L-methionine</keyword>
<feature type="domain" description="Methyltransferase small" evidence="7">
    <location>
        <begin position="138"/>
        <end position="220"/>
    </location>
</feature>
<feature type="region of interest" description="Disordered" evidence="6">
    <location>
        <begin position="306"/>
        <end position="325"/>
    </location>
</feature>
<proteinExistence type="predicted"/>
<evidence type="ECO:0000256" key="4">
    <source>
        <dbReference type="ARBA" id="ARBA00022691"/>
    </source>
</evidence>
<comment type="caution">
    <text evidence="9">The sequence shown here is derived from an EMBL/GenBank/DDBJ whole genome shotgun (WGS) entry which is preliminary data.</text>
</comment>
<dbReference type="GO" id="GO:0003676">
    <property type="term" value="F:nucleic acid binding"/>
    <property type="evidence" value="ECO:0007669"/>
    <property type="project" value="InterPro"/>
</dbReference>
<dbReference type="InterPro" id="IPR019874">
    <property type="entry name" value="RF_methyltr_PrmC"/>
</dbReference>
<dbReference type="Gene3D" id="3.40.50.150">
    <property type="entry name" value="Vaccinia Virus protein VP39"/>
    <property type="match status" value="1"/>
</dbReference>
<dbReference type="GO" id="GO:0102559">
    <property type="term" value="F:peptide chain release factor N(5)-glutamine methyltransferase activity"/>
    <property type="evidence" value="ECO:0007669"/>
    <property type="project" value="UniProtKB-EC"/>
</dbReference>
<evidence type="ECO:0000259" key="8">
    <source>
        <dbReference type="Pfam" id="PF17827"/>
    </source>
</evidence>
<evidence type="ECO:0000313" key="9">
    <source>
        <dbReference type="EMBL" id="RKW71992.1"/>
    </source>
</evidence>
<sequence>MHDAVRSGSSDAVAPAVDGSADLRAALRVAAAALNAAGIESPRADAELLAGHVLGENRGRVAVLALMGAPVPPGYGELVARRAQRTPLQHLTGSAPFRSLTLAVGPGVFVPRPETELVAQAAIDAAVAMRSAGREHPLVVDLCTGSGAIAAAVASEVPGVRVAAVELSPLAFEYAQRNLAQAKDRFPNAHGLSLVLADARVALQELVGTVDVVVTNPPYIPDTRLHADPEVQQHDPDAALYGGGADGMSLPTELVQRAAQLLRAGGELVMEHDETQERAMLALLRSSGEWEREQVHRDLTGRIRYSSARRTSAASSTTNRPLVGE</sequence>